<dbReference type="KEGG" id="pcor:KS4_25840"/>
<dbReference type="GO" id="GO:0051301">
    <property type="term" value="P:cell division"/>
    <property type="evidence" value="ECO:0007669"/>
    <property type="project" value="UniProtKB-KW"/>
</dbReference>
<evidence type="ECO:0000256" key="2">
    <source>
        <dbReference type="ARBA" id="ARBA00022618"/>
    </source>
</evidence>
<dbReference type="EMBL" id="CP036425">
    <property type="protein sequence ID" value="QDU34514.1"/>
    <property type="molecule type" value="Genomic_DNA"/>
</dbReference>
<evidence type="ECO:0000256" key="1">
    <source>
        <dbReference type="ARBA" id="ARBA00022490"/>
    </source>
</evidence>
<protein>
    <submittedName>
        <fullName evidence="6">Segregation and condensation protein B</fullName>
    </submittedName>
</protein>
<dbReference type="Pfam" id="PF04079">
    <property type="entry name" value="SMC_ScpB"/>
    <property type="match status" value="1"/>
</dbReference>
<evidence type="ECO:0000313" key="7">
    <source>
        <dbReference type="Proteomes" id="UP000317369"/>
    </source>
</evidence>
<evidence type="ECO:0000256" key="5">
    <source>
        <dbReference type="SAM" id="MobiDB-lite"/>
    </source>
</evidence>
<reference evidence="6 7" key="1">
    <citation type="submission" date="2019-02" db="EMBL/GenBank/DDBJ databases">
        <title>Deep-cultivation of Planctomycetes and their phenomic and genomic characterization uncovers novel biology.</title>
        <authorList>
            <person name="Wiegand S."/>
            <person name="Jogler M."/>
            <person name="Boedeker C."/>
            <person name="Pinto D."/>
            <person name="Vollmers J."/>
            <person name="Rivas-Marin E."/>
            <person name="Kohn T."/>
            <person name="Peeters S.H."/>
            <person name="Heuer A."/>
            <person name="Rast P."/>
            <person name="Oberbeckmann S."/>
            <person name="Bunk B."/>
            <person name="Jeske O."/>
            <person name="Meyerdierks A."/>
            <person name="Storesund J.E."/>
            <person name="Kallscheuer N."/>
            <person name="Luecker S."/>
            <person name="Lage O.M."/>
            <person name="Pohl T."/>
            <person name="Merkel B.J."/>
            <person name="Hornburger P."/>
            <person name="Mueller R.-W."/>
            <person name="Bruemmer F."/>
            <person name="Labrenz M."/>
            <person name="Spormann A.M."/>
            <person name="Op den Camp H."/>
            <person name="Overmann J."/>
            <person name="Amann R."/>
            <person name="Jetten M.S.M."/>
            <person name="Mascher T."/>
            <person name="Medema M.H."/>
            <person name="Devos D.P."/>
            <person name="Kaster A.-K."/>
            <person name="Ovreas L."/>
            <person name="Rohde M."/>
            <person name="Galperin M.Y."/>
            <person name="Jogler C."/>
        </authorList>
    </citation>
    <scope>NUCLEOTIDE SEQUENCE [LARGE SCALE GENOMIC DNA]</scope>
    <source>
        <strain evidence="6 7">KS4</strain>
    </source>
</reference>
<evidence type="ECO:0000256" key="3">
    <source>
        <dbReference type="ARBA" id="ARBA00022829"/>
    </source>
</evidence>
<keyword evidence="1" id="KW-0963">Cytoplasm</keyword>
<dbReference type="Gene3D" id="1.10.10.10">
    <property type="entry name" value="Winged helix-like DNA-binding domain superfamily/Winged helix DNA-binding domain"/>
    <property type="match status" value="2"/>
</dbReference>
<evidence type="ECO:0000256" key="4">
    <source>
        <dbReference type="ARBA" id="ARBA00023306"/>
    </source>
</evidence>
<dbReference type="Proteomes" id="UP000317369">
    <property type="component" value="Chromosome"/>
</dbReference>
<dbReference type="PANTHER" id="PTHR34298:SF2">
    <property type="entry name" value="SEGREGATION AND CONDENSATION PROTEIN B"/>
    <property type="match status" value="1"/>
</dbReference>
<dbReference type="InterPro" id="IPR005234">
    <property type="entry name" value="ScpB_csome_segregation"/>
</dbReference>
<dbReference type="InterPro" id="IPR036390">
    <property type="entry name" value="WH_DNA-bd_sf"/>
</dbReference>
<dbReference type="NCBIfam" id="TIGR00281">
    <property type="entry name" value="SMC-Scp complex subunit ScpB"/>
    <property type="match status" value="1"/>
</dbReference>
<proteinExistence type="predicted"/>
<gene>
    <name evidence="6" type="primary">scpB_1</name>
    <name evidence="6" type="ORF">KS4_25840</name>
</gene>
<dbReference type="OrthoDB" id="9806226at2"/>
<keyword evidence="3" id="KW-0159">Chromosome partition</keyword>
<dbReference type="InterPro" id="IPR036388">
    <property type="entry name" value="WH-like_DNA-bd_sf"/>
</dbReference>
<dbReference type="AlphaFoldDB" id="A0A517YWA1"/>
<name>A0A517YWA1_9BACT</name>
<dbReference type="GO" id="GO:0051304">
    <property type="term" value="P:chromosome separation"/>
    <property type="evidence" value="ECO:0007669"/>
    <property type="project" value="InterPro"/>
</dbReference>
<keyword evidence="4" id="KW-0131">Cell cycle</keyword>
<dbReference type="PANTHER" id="PTHR34298">
    <property type="entry name" value="SEGREGATION AND CONDENSATION PROTEIN B"/>
    <property type="match status" value="1"/>
</dbReference>
<dbReference type="RefSeq" id="WP_145078442.1">
    <property type="nucleotide sequence ID" value="NZ_CP036425.1"/>
</dbReference>
<dbReference type="SUPFAM" id="SSF46785">
    <property type="entry name" value="Winged helix' DNA-binding domain"/>
    <property type="match status" value="2"/>
</dbReference>
<feature type="compositionally biased region" description="Acidic residues" evidence="5">
    <location>
        <begin position="63"/>
        <end position="74"/>
    </location>
</feature>
<feature type="compositionally biased region" description="Acidic residues" evidence="5">
    <location>
        <begin position="22"/>
        <end position="36"/>
    </location>
</feature>
<organism evidence="6 7">
    <name type="scientific">Poriferisphaera corsica</name>
    <dbReference type="NCBI Taxonomy" id="2528020"/>
    <lineage>
        <taxon>Bacteria</taxon>
        <taxon>Pseudomonadati</taxon>
        <taxon>Planctomycetota</taxon>
        <taxon>Phycisphaerae</taxon>
        <taxon>Phycisphaerales</taxon>
        <taxon>Phycisphaeraceae</taxon>
        <taxon>Poriferisphaera</taxon>
    </lineage>
</organism>
<keyword evidence="2" id="KW-0132">Cell division</keyword>
<feature type="compositionally biased region" description="Polar residues" evidence="5">
    <location>
        <begin position="1"/>
        <end position="11"/>
    </location>
</feature>
<feature type="region of interest" description="Disordered" evidence="5">
    <location>
        <begin position="1"/>
        <end position="74"/>
    </location>
</feature>
<evidence type="ECO:0000313" key="6">
    <source>
        <dbReference type="EMBL" id="QDU34514.1"/>
    </source>
</evidence>
<accession>A0A517YWA1</accession>
<sequence length="247" mass="27167">MSNVTEENQPENAADPPAVDAETCDEVTEEHEETLVSEDTTPNASMPIPSDSTEAIPEPVDEHADEPEEGTYEVPDDLDERVEAALLTSPQVMNANRIGKALGGLPSKIIVEAIDRLNIVYAESNRSFRIEQVAGGWRIMTLPEYGDVLAGISKQRTTETKLRPPQLETLAIVAYKQPVTRVDVEMIRGVACGEVLRSLMERHLVKVVGRADEIGRPMLYGTTKKFLEVFGLNSTKDLPNVEEIGID</sequence>
<keyword evidence="7" id="KW-1185">Reference proteome</keyword>